<protein>
    <recommendedName>
        <fullName evidence="4">ABC-2 type transport system permease protein</fullName>
    </recommendedName>
</protein>
<feature type="transmembrane region" description="Helical" evidence="1">
    <location>
        <begin position="23"/>
        <end position="44"/>
    </location>
</feature>
<feature type="transmembrane region" description="Helical" evidence="1">
    <location>
        <begin position="581"/>
        <end position="605"/>
    </location>
</feature>
<feature type="transmembrane region" description="Helical" evidence="1">
    <location>
        <begin position="398"/>
        <end position="424"/>
    </location>
</feature>
<keyword evidence="3" id="KW-1185">Reference proteome</keyword>
<comment type="caution">
    <text evidence="2">The sequence shown here is derived from an EMBL/GenBank/DDBJ whole genome shotgun (WGS) entry which is preliminary data.</text>
</comment>
<dbReference type="Proteomes" id="UP001156398">
    <property type="component" value="Unassembled WGS sequence"/>
</dbReference>
<name>A0ABT6W7C7_9ACTN</name>
<gene>
    <name evidence="2" type="ORF">POF43_028640</name>
</gene>
<feature type="transmembrane region" description="Helical" evidence="1">
    <location>
        <begin position="369"/>
        <end position="392"/>
    </location>
</feature>
<feature type="transmembrane region" description="Helical" evidence="1">
    <location>
        <begin position="539"/>
        <end position="561"/>
    </location>
</feature>
<evidence type="ECO:0000313" key="3">
    <source>
        <dbReference type="Proteomes" id="UP001156398"/>
    </source>
</evidence>
<feature type="transmembrane region" description="Helical" evidence="1">
    <location>
        <begin position="170"/>
        <end position="194"/>
    </location>
</feature>
<keyword evidence="1" id="KW-1133">Transmembrane helix</keyword>
<dbReference type="RefSeq" id="WP_271325373.1">
    <property type="nucleotide sequence ID" value="NZ_JAAGKO020000057.1"/>
</dbReference>
<evidence type="ECO:0000256" key="1">
    <source>
        <dbReference type="SAM" id="Phobius"/>
    </source>
</evidence>
<feature type="transmembrane region" description="Helical" evidence="1">
    <location>
        <begin position="128"/>
        <end position="149"/>
    </location>
</feature>
<evidence type="ECO:0000313" key="2">
    <source>
        <dbReference type="EMBL" id="MDI5966650.1"/>
    </source>
</evidence>
<feature type="transmembrane region" description="Helical" evidence="1">
    <location>
        <begin position="298"/>
        <end position="318"/>
    </location>
</feature>
<keyword evidence="1" id="KW-0812">Transmembrane</keyword>
<keyword evidence="1" id="KW-0472">Membrane</keyword>
<feature type="transmembrane region" description="Helical" evidence="1">
    <location>
        <begin position="56"/>
        <end position="74"/>
    </location>
</feature>
<feature type="transmembrane region" description="Helical" evidence="1">
    <location>
        <begin position="324"/>
        <end position="343"/>
    </location>
</feature>
<proteinExistence type="predicted"/>
<sequence length="613" mass="64798">MAGALIHMKLAVMRRDISGPRSSWVFGGALVGLLLAVATIDVATLNATHDSTVRDLLAVVFAVWTLGWMLGPAYSGQPVLRGEQFQLQPIPRRRLALGLLGSAFVGVTAPVTFVAFTALVAFGIRLGAVPVVVAVPAVFLQLLFVVLLSRLTAHLFGALSRSRIGGAVSALLNAAMLVASSSCWVVFIAVHSVLTTGFSHGFSITVRSLPSSWGVLAVEAASRSDWPMTVLPLLGLALLTALLWVAWTRSLGPARWTRATVRGSGADRAAPGGRLSSGATAAVYVKEMRTWARDPQRMQSFVVAPAFAVLTCLVPLAFHSTEFLPFLGALTALMGAVTAANLYGQDGTALWLTVLMPGSERADVRGRQLAWLTVFAPMTVVLTAVGIAVGGHPELRPWALASTVALLGGGAGLLPLVAVTQLAPGPDPREIRNAPLDHSDVTGQAFVMMIMALGTAVPAMATVLAGQLLHEPALRWAGLVAGAATAVVCYALLGRAAHRALARRGPELLYLMRTGKEQRGKAGEGATFIQAMPAYRRRLFWSSFLVGCIALFPQALVPLLMKVSGKVSRVWFLALYMPNAWQWPVIALMSVIGLGSFALAARIGLSELHAQRS</sequence>
<organism evidence="2 3">
    <name type="scientific">Streptantibioticus silvisoli</name>
    <dbReference type="NCBI Taxonomy" id="2705255"/>
    <lineage>
        <taxon>Bacteria</taxon>
        <taxon>Bacillati</taxon>
        <taxon>Actinomycetota</taxon>
        <taxon>Actinomycetes</taxon>
        <taxon>Kitasatosporales</taxon>
        <taxon>Streptomycetaceae</taxon>
        <taxon>Streptantibioticus</taxon>
    </lineage>
</organism>
<evidence type="ECO:0008006" key="4">
    <source>
        <dbReference type="Google" id="ProtNLM"/>
    </source>
</evidence>
<feature type="transmembrane region" description="Helical" evidence="1">
    <location>
        <begin position="445"/>
        <end position="467"/>
    </location>
</feature>
<feature type="transmembrane region" description="Helical" evidence="1">
    <location>
        <begin position="473"/>
        <end position="493"/>
    </location>
</feature>
<feature type="transmembrane region" description="Helical" evidence="1">
    <location>
        <begin position="95"/>
        <end position="122"/>
    </location>
</feature>
<dbReference type="EMBL" id="JAAGKO020000057">
    <property type="protein sequence ID" value="MDI5966650.1"/>
    <property type="molecule type" value="Genomic_DNA"/>
</dbReference>
<accession>A0ABT6W7C7</accession>
<feature type="transmembrane region" description="Helical" evidence="1">
    <location>
        <begin position="226"/>
        <end position="247"/>
    </location>
</feature>
<reference evidence="2 3" key="1">
    <citation type="submission" date="2023-05" db="EMBL/GenBank/DDBJ databases">
        <title>Streptantibioticus silvisoli sp. nov., acidotolerant actinomycetes 1 from pine litter.</title>
        <authorList>
            <person name="Swiecimska M."/>
            <person name="Golinska P."/>
            <person name="Sangal V."/>
            <person name="Wachnowicz B."/>
            <person name="Goodfellow M."/>
        </authorList>
    </citation>
    <scope>NUCLEOTIDE SEQUENCE [LARGE SCALE GENOMIC DNA]</scope>
    <source>
        <strain evidence="2 3">SL54</strain>
    </source>
</reference>